<proteinExistence type="predicted"/>
<protein>
    <submittedName>
        <fullName evidence="5">WD G-beta repeat containing protein, putative</fullName>
    </submittedName>
</protein>
<dbReference type="Pfam" id="PF00400">
    <property type="entry name" value="WD40"/>
    <property type="match status" value="6"/>
</dbReference>
<dbReference type="InterPro" id="IPR036322">
    <property type="entry name" value="WD40_repeat_dom_sf"/>
</dbReference>
<evidence type="ECO:0000256" key="3">
    <source>
        <dbReference type="PROSITE-ProRule" id="PRU00221"/>
    </source>
</evidence>
<accession>A0A9W5WTF8</accession>
<dbReference type="PANTHER" id="PTHR19920:SF0">
    <property type="entry name" value="CYTOSOLIC IRON-SULFUR PROTEIN ASSEMBLY PROTEIN CIAO1-RELATED"/>
    <property type="match status" value="1"/>
</dbReference>
<dbReference type="PROSITE" id="PS50082">
    <property type="entry name" value="WD_REPEATS_2"/>
    <property type="match status" value="4"/>
</dbReference>
<dbReference type="InterPro" id="IPR015943">
    <property type="entry name" value="WD40/YVTN_repeat-like_dom_sf"/>
</dbReference>
<feature type="repeat" description="WD" evidence="3">
    <location>
        <begin position="83"/>
        <end position="113"/>
    </location>
</feature>
<comment type="caution">
    <text evidence="5">The sequence shown here is derived from an EMBL/GenBank/DDBJ whole genome shotgun (WGS) entry which is preliminary data.</text>
</comment>
<evidence type="ECO:0000313" key="6">
    <source>
        <dbReference type="Proteomes" id="UP001057455"/>
    </source>
</evidence>
<feature type="repeat" description="WD" evidence="3">
    <location>
        <begin position="148"/>
        <end position="181"/>
    </location>
</feature>
<organism evidence="5 6">
    <name type="scientific">Babesia ovis</name>
    <dbReference type="NCBI Taxonomy" id="5869"/>
    <lineage>
        <taxon>Eukaryota</taxon>
        <taxon>Sar</taxon>
        <taxon>Alveolata</taxon>
        <taxon>Apicomplexa</taxon>
        <taxon>Aconoidasida</taxon>
        <taxon>Piroplasmida</taxon>
        <taxon>Babesiidae</taxon>
        <taxon>Babesia</taxon>
    </lineage>
</organism>
<keyword evidence="2" id="KW-0677">Repeat</keyword>
<keyword evidence="1 3" id="KW-0853">WD repeat</keyword>
<sequence length="381" mass="42196">MFSTNIHHQAVIDKYFKKTVRSVRFSSDGEYLICASFDGTATIWSRKPREDIDSNGETTDSTPDPGVSRAISGKHIWVCVCVLEGHENEVKCAAFDSTGTYIATCGRDKTIWIHQRSSPGVDTDSSDISRLPHGSARSSLEFYCAAILTAHSQDVKCVTWSPTALVLASASYDNTIRLWGLLRQDWLCIQTINIHASTVWSLSFDLDGTRLAAVSADRALSVFESTKARDYISQLTDVQQQVACPSAMLKLGPIDTSFSHEMNRKTHVVMDYQLGHPLIAGTLCLPFGQTPPDDWQPCHFIQDYHSRPIYSVDFNTFILTGGGDNMVRVMSPGEGATRVRIEFLAHSSDINAVSWKPNDSSGIFVSVGDDEYIKLWQLVDA</sequence>
<dbReference type="OrthoDB" id="284782at2759"/>
<dbReference type="InterPro" id="IPR020472">
    <property type="entry name" value="WD40_PAC1"/>
</dbReference>
<feature type="region of interest" description="Disordered" evidence="4">
    <location>
        <begin position="48"/>
        <end position="67"/>
    </location>
</feature>
<feature type="repeat" description="WD" evidence="3">
    <location>
        <begin position="343"/>
        <end position="381"/>
    </location>
</feature>
<dbReference type="AlphaFoldDB" id="A0A9W5WTF8"/>
<feature type="repeat" description="WD" evidence="3">
    <location>
        <begin position="20"/>
        <end position="54"/>
    </location>
</feature>
<keyword evidence="6" id="KW-1185">Reference proteome</keyword>
<name>A0A9W5WTF8_BABOV</name>
<dbReference type="PANTHER" id="PTHR19920">
    <property type="entry name" value="WD40 PROTEIN CIAO1"/>
    <property type="match status" value="1"/>
</dbReference>
<dbReference type="GO" id="GO:0097361">
    <property type="term" value="C:cytosolic [4Fe-4S] assembly targeting complex"/>
    <property type="evidence" value="ECO:0007669"/>
    <property type="project" value="TreeGrafter"/>
</dbReference>
<dbReference type="EMBL" id="BLIY01000002">
    <property type="protein sequence ID" value="GFE52768.1"/>
    <property type="molecule type" value="Genomic_DNA"/>
</dbReference>
<evidence type="ECO:0000256" key="4">
    <source>
        <dbReference type="SAM" id="MobiDB-lite"/>
    </source>
</evidence>
<dbReference type="Gene3D" id="2.130.10.10">
    <property type="entry name" value="YVTN repeat-like/Quinoprotein amine dehydrogenase"/>
    <property type="match status" value="2"/>
</dbReference>
<dbReference type="PRINTS" id="PR00320">
    <property type="entry name" value="GPROTEINBRPT"/>
</dbReference>
<dbReference type="PROSITE" id="PS50294">
    <property type="entry name" value="WD_REPEATS_REGION"/>
    <property type="match status" value="2"/>
</dbReference>
<evidence type="ECO:0000256" key="1">
    <source>
        <dbReference type="ARBA" id="ARBA00022574"/>
    </source>
</evidence>
<gene>
    <name evidence="5" type="ORF">BaOVIS_001720</name>
</gene>
<dbReference type="SMART" id="SM00320">
    <property type="entry name" value="WD40"/>
    <property type="match status" value="6"/>
</dbReference>
<dbReference type="InterPro" id="IPR001680">
    <property type="entry name" value="WD40_rpt"/>
</dbReference>
<dbReference type="Proteomes" id="UP001057455">
    <property type="component" value="Unassembled WGS sequence"/>
</dbReference>
<evidence type="ECO:0000313" key="5">
    <source>
        <dbReference type="EMBL" id="GFE52768.1"/>
    </source>
</evidence>
<reference evidence="5" key="1">
    <citation type="submission" date="2019-12" db="EMBL/GenBank/DDBJ databases">
        <title>Genome sequence of Babesia ovis.</title>
        <authorList>
            <person name="Yamagishi J."/>
            <person name="Sevinc F."/>
            <person name="Xuan X."/>
        </authorList>
    </citation>
    <scope>NUCLEOTIDE SEQUENCE</scope>
    <source>
        <strain evidence="5">Selcuk</strain>
    </source>
</reference>
<evidence type="ECO:0000256" key="2">
    <source>
        <dbReference type="ARBA" id="ARBA00022737"/>
    </source>
</evidence>
<dbReference type="SUPFAM" id="SSF50978">
    <property type="entry name" value="WD40 repeat-like"/>
    <property type="match status" value="1"/>
</dbReference>
<dbReference type="GO" id="GO:0016226">
    <property type="term" value="P:iron-sulfur cluster assembly"/>
    <property type="evidence" value="ECO:0007669"/>
    <property type="project" value="TreeGrafter"/>
</dbReference>